<feature type="region of interest" description="Disordered" evidence="2">
    <location>
        <begin position="320"/>
        <end position="356"/>
    </location>
</feature>
<name>A0AAW2PZI2_SESRA</name>
<dbReference type="PROSITE" id="PS50158">
    <property type="entry name" value="ZF_CCHC"/>
    <property type="match status" value="1"/>
</dbReference>
<protein>
    <recommendedName>
        <fullName evidence="3">CCHC-type domain-containing protein</fullName>
    </recommendedName>
</protein>
<reference evidence="4" key="1">
    <citation type="submission" date="2020-06" db="EMBL/GenBank/DDBJ databases">
        <authorList>
            <person name="Li T."/>
            <person name="Hu X."/>
            <person name="Zhang T."/>
            <person name="Song X."/>
            <person name="Zhang H."/>
            <person name="Dai N."/>
            <person name="Sheng W."/>
            <person name="Hou X."/>
            <person name="Wei L."/>
        </authorList>
    </citation>
    <scope>NUCLEOTIDE SEQUENCE</scope>
    <source>
        <strain evidence="4">G02</strain>
        <tissue evidence="4">Leaf</tissue>
    </source>
</reference>
<comment type="caution">
    <text evidence="4">The sequence shown here is derived from an EMBL/GenBank/DDBJ whole genome shotgun (WGS) entry which is preliminary data.</text>
</comment>
<dbReference type="PANTHER" id="PTHR31286:SF153">
    <property type="entry name" value="DUF4283 DOMAIN PROTEIN"/>
    <property type="match status" value="1"/>
</dbReference>
<dbReference type="InterPro" id="IPR025558">
    <property type="entry name" value="DUF4283"/>
</dbReference>
<organism evidence="4">
    <name type="scientific">Sesamum radiatum</name>
    <name type="common">Black benniseed</name>
    <dbReference type="NCBI Taxonomy" id="300843"/>
    <lineage>
        <taxon>Eukaryota</taxon>
        <taxon>Viridiplantae</taxon>
        <taxon>Streptophyta</taxon>
        <taxon>Embryophyta</taxon>
        <taxon>Tracheophyta</taxon>
        <taxon>Spermatophyta</taxon>
        <taxon>Magnoliopsida</taxon>
        <taxon>eudicotyledons</taxon>
        <taxon>Gunneridae</taxon>
        <taxon>Pentapetalae</taxon>
        <taxon>asterids</taxon>
        <taxon>lamiids</taxon>
        <taxon>Lamiales</taxon>
        <taxon>Pedaliaceae</taxon>
        <taxon>Sesamum</taxon>
    </lineage>
</organism>
<dbReference type="InterPro" id="IPR025836">
    <property type="entry name" value="Zn_knuckle_CX2CX4HX4C"/>
</dbReference>
<evidence type="ECO:0000256" key="2">
    <source>
        <dbReference type="SAM" id="MobiDB-lite"/>
    </source>
</evidence>
<sequence>MRVLGLFAESFLSPFCASLDPLRRPVHTSLRQALCSVEDPLSLPLSTVLVPFAFHSDGTVVTVTLSVVFGTLTHRVEMAREEDLTRLNRSLQLTEDESDGAELPPNIWSGNIEDEGYYLVGRLLAPKPACFEFLKEMLRTVINPIKGMEFRAIEDSRYLFRFNHIIDKNRALDGCPWNFEKNILILNEVKENEHPMGVDLNWCAFYVHVHDLPIRKMTREIAEHIGNRMGQFMDMEHMDNHRYWSSTLRIRVKINVNKPLLRFMNLKSTEGESLTVAFTYERLPNFCYICGMLGHLAKFCGKIYELNFIDPGDNTPYGSWLRASPINRTPTRNQPQHSSSSYPNKESEPNLGKRGFLASNKHTHRGLNIFDPTPSKKVNVFLGESDSNSAAESVGESSRSLRVPHYGKSTSSVPDKAPILIKENQPPTMPSYIG</sequence>
<dbReference type="EMBL" id="JACGWJ010000016">
    <property type="protein sequence ID" value="KAL0360989.1"/>
    <property type="molecule type" value="Genomic_DNA"/>
</dbReference>
<keyword evidence="1" id="KW-0862">Zinc</keyword>
<dbReference type="GO" id="GO:0003676">
    <property type="term" value="F:nucleic acid binding"/>
    <property type="evidence" value="ECO:0007669"/>
    <property type="project" value="InterPro"/>
</dbReference>
<evidence type="ECO:0000256" key="1">
    <source>
        <dbReference type="PROSITE-ProRule" id="PRU00047"/>
    </source>
</evidence>
<dbReference type="GO" id="GO:0008270">
    <property type="term" value="F:zinc ion binding"/>
    <property type="evidence" value="ECO:0007669"/>
    <property type="project" value="UniProtKB-KW"/>
</dbReference>
<dbReference type="InterPro" id="IPR001878">
    <property type="entry name" value="Znf_CCHC"/>
</dbReference>
<dbReference type="AlphaFoldDB" id="A0AAW2PZI2"/>
<dbReference type="InterPro" id="IPR040256">
    <property type="entry name" value="At4g02000-like"/>
</dbReference>
<reference evidence="4" key="2">
    <citation type="journal article" date="2024" name="Plant">
        <title>Genomic evolution and insights into agronomic trait innovations of Sesamum species.</title>
        <authorList>
            <person name="Miao H."/>
            <person name="Wang L."/>
            <person name="Qu L."/>
            <person name="Liu H."/>
            <person name="Sun Y."/>
            <person name="Le M."/>
            <person name="Wang Q."/>
            <person name="Wei S."/>
            <person name="Zheng Y."/>
            <person name="Lin W."/>
            <person name="Duan Y."/>
            <person name="Cao H."/>
            <person name="Xiong S."/>
            <person name="Wang X."/>
            <person name="Wei L."/>
            <person name="Li C."/>
            <person name="Ma Q."/>
            <person name="Ju M."/>
            <person name="Zhao R."/>
            <person name="Li G."/>
            <person name="Mu C."/>
            <person name="Tian Q."/>
            <person name="Mei H."/>
            <person name="Zhang T."/>
            <person name="Gao T."/>
            <person name="Zhang H."/>
        </authorList>
    </citation>
    <scope>NUCLEOTIDE SEQUENCE</scope>
    <source>
        <strain evidence="4">G02</strain>
    </source>
</reference>
<accession>A0AAW2PZI2</accession>
<feature type="compositionally biased region" description="Polar residues" evidence="2">
    <location>
        <begin position="326"/>
        <end position="344"/>
    </location>
</feature>
<dbReference type="Pfam" id="PF14111">
    <property type="entry name" value="DUF4283"/>
    <property type="match status" value="1"/>
</dbReference>
<feature type="compositionally biased region" description="Polar residues" evidence="2">
    <location>
        <begin position="386"/>
        <end position="400"/>
    </location>
</feature>
<dbReference type="Pfam" id="PF14392">
    <property type="entry name" value="zf-CCHC_4"/>
    <property type="match status" value="1"/>
</dbReference>
<dbReference type="PANTHER" id="PTHR31286">
    <property type="entry name" value="GLYCINE-RICH CELL WALL STRUCTURAL PROTEIN 1.8-LIKE"/>
    <property type="match status" value="1"/>
</dbReference>
<feature type="domain" description="CCHC-type" evidence="3">
    <location>
        <begin position="287"/>
        <end position="300"/>
    </location>
</feature>
<evidence type="ECO:0000313" key="4">
    <source>
        <dbReference type="EMBL" id="KAL0360989.1"/>
    </source>
</evidence>
<evidence type="ECO:0000259" key="3">
    <source>
        <dbReference type="PROSITE" id="PS50158"/>
    </source>
</evidence>
<feature type="region of interest" description="Disordered" evidence="2">
    <location>
        <begin position="386"/>
        <end position="434"/>
    </location>
</feature>
<proteinExistence type="predicted"/>
<keyword evidence="1" id="KW-0479">Metal-binding</keyword>
<keyword evidence="1" id="KW-0863">Zinc-finger</keyword>
<gene>
    <name evidence="4" type="ORF">Sradi_3783400</name>
</gene>